<name>A0ACA9P200_9GLOM</name>
<dbReference type="Proteomes" id="UP000789702">
    <property type="component" value="Unassembled WGS sequence"/>
</dbReference>
<proteinExistence type="predicted"/>
<protein>
    <submittedName>
        <fullName evidence="1">13205_t:CDS:1</fullName>
    </submittedName>
</protein>
<feature type="non-terminal residue" evidence="1">
    <location>
        <position position="252"/>
    </location>
</feature>
<sequence length="252" mass="28063">MVPHLEIDSVKKLYDIITALFCNEDSTLQKKAYKALNIIAENDNIKIVISQNIDDLQNKLIESAMVSTLAAKKNRLLALTSIIKLLPRTDLHMIPDVLSEAILSTKETNEKARIAAYELLITMGNKMKEGGTIIMSKVAEADPTAQDVDASINEFVFKMVVAGLAATTPHMISATIASLSRLLFEFKFDFDQSLLHQLLDTMDNFVKSNNREIVKSALGFVKVIIVSLDVDFLVPHLPQIIIGILTWSNEHR</sequence>
<evidence type="ECO:0000313" key="2">
    <source>
        <dbReference type="Proteomes" id="UP000789702"/>
    </source>
</evidence>
<gene>
    <name evidence="1" type="ORF">DHETER_LOCUS10577</name>
</gene>
<organism evidence="1 2">
    <name type="scientific">Dentiscutata heterogama</name>
    <dbReference type="NCBI Taxonomy" id="1316150"/>
    <lineage>
        <taxon>Eukaryota</taxon>
        <taxon>Fungi</taxon>
        <taxon>Fungi incertae sedis</taxon>
        <taxon>Mucoromycota</taxon>
        <taxon>Glomeromycotina</taxon>
        <taxon>Glomeromycetes</taxon>
        <taxon>Diversisporales</taxon>
        <taxon>Gigasporaceae</taxon>
        <taxon>Dentiscutata</taxon>
    </lineage>
</organism>
<reference evidence="1" key="1">
    <citation type="submission" date="2021-06" db="EMBL/GenBank/DDBJ databases">
        <authorList>
            <person name="Kallberg Y."/>
            <person name="Tangrot J."/>
            <person name="Rosling A."/>
        </authorList>
    </citation>
    <scope>NUCLEOTIDE SEQUENCE</scope>
    <source>
        <strain evidence="1">IL203A</strain>
    </source>
</reference>
<dbReference type="EMBL" id="CAJVPU010021067">
    <property type="protein sequence ID" value="CAG8679558.1"/>
    <property type="molecule type" value="Genomic_DNA"/>
</dbReference>
<accession>A0ACA9P200</accession>
<keyword evidence="2" id="KW-1185">Reference proteome</keyword>
<evidence type="ECO:0000313" key="1">
    <source>
        <dbReference type="EMBL" id="CAG8679558.1"/>
    </source>
</evidence>
<comment type="caution">
    <text evidence="1">The sequence shown here is derived from an EMBL/GenBank/DDBJ whole genome shotgun (WGS) entry which is preliminary data.</text>
</comment>